<dbReference type="PROSITE" id="PS50234">
    <property type="entry name" value="VWFA"/>
    <property type="match status" value="1"/>
</dbReference>
<feature type="transmembrane region" description="Helical" evidence="2">
    <location>
        <begin position="291"/>
        <end position="309"/>
    </location>
</feature>
<feature type="chain" id="PRO_5022850678" evidence="3">
    <location>
        <begin position="24"/>
        <end position="312"/>
    </location>
</feature>
<reference evidence="5 6" key="1">
    <citation type="submission" date="2019-02" db="EMBL/GenBank/DDBJ databases">
        <title>Deep-cultivation of Planctomycetes and their phenomic and genomic characterization uncovers novel biology.</title>
        <authorList>
            <person name="Wiegand S."/>
            <person name="Jogler M."/>
            <person name="Boedeker C."/>
            <person name="Pinto D."/>
            <person name="Vollmers J."/>
            <person name="Rivas-Marin E."/>
            <person name="Kohn T."/>
            <person name="Peeters S.H."/>
            <person name="Heuer A."/>
            <person name="Rast P."/>
            <person name="Oberbeckmann S."/>
            <person name="Bunk B."/>
            <person name="Jeske O."/>
            <person name="Meyerdierks A."/>
            <person name="Storesund J.E."/>
            <person name="Kallscheuer N."/>
            <person name="Luecker S."/>
            <person name="Lage O.M."/>
            <person name="Pohl T."/>
            <person name="Merkel B.J."/>
            <person name="Hornburger P."/>
            <person name="Mueller R.-W."/>
            <person name="Bruemmer F."/>
            <person name="Labrenz M."/>
            <person name="Spormann A.M."/>
            <person name="Op Den Camp H."/>
            <person name="Overmann J."/>
            <person name="Amann R."/>
            <person name="Jetten M.S.M."/>
            <person name="Mascher T."/>
            <person name="Medema M.H."/>
            <person name="Devos D.P."/>
            <person name="Kaster A.-K."/>
            <person name="Ovreas L."/>
            <person name="Rohde M."/>
            <person name="Galperin M.Y."/>
            <person name="Jogler C."/>
        </authorList>
    </citation>
    <scope>NUCLEOTIDE SEQUENCE [LARGE SCALE GENOMIC DNA]</scope>
    <source>
        <strain evidence="5 6">Enr8</strain>
    </source>
</reference>
<keyword evidence="3" id="KW-0732">Signal</keyword>
<organism evidence="5 6">
    <name type="scientific">Blastopirellula retiformator</name>
    <dbReference type="NCBI Taxonomy" id="2527970"/>
    <lineage>
        <taxon>Bacteria</taxon>
        <taxon>Pseudomonadati</taxon>
        <taxon>Planctomycetota</taxon>
        <taxon>Planctomycetia</taxon>
        <taxon>Pirellulales</taxon>
        <taxon>Pirellulaceae</taxon>
        <taxon>Blastopirellula</taxon>
    </lineage>
</organism>
<comment type="caution">
    <text evidence="5">The sequence shown here is derived from an EMBL/GenBank/DDBJ whole genome shotgun (WGS) entry which is preliminary data.</text>
</comment>
<dbReference type="InterPro" id="IPR036465">
    <property type="entry name" value="vWFA_dom_sf"/>
</dbReference>
<evidence type="ECO:0000259" key="4">
    <source>
        <dbReference type="PROSITE" id="PS50234"/>
    </source>
</evidence>
<name>A0A5C5UV88_9BACT</name>
<evidence type="ECO:0000313" key="6">
    <source>
        <dbReference type="Proteomes" id="UP000318878"/>
    </source>
</evidence>
<dbReference type="EMBL" id="SJPF01000007">
    <property type="protein sequence ID" value="TWT29729.1"/>
    <property type="molecule type" value="Genomic_DNA"/>
</dbReference>
<evidence type="ECO:0000313" key="5">
    <source>
        <dbReference type="EMBL" id="TWT29729.1"/>
    </source>
</evidence>
<dbReference type="OrthoDB" id="272079at2"/>
<proteinExistence type="predicted"/>
<evidence type="ECO:0000256" key="2">
    <source>
        <dbReference type="SAM" id="Phobius"/>
    </source>
</evidence>
<dbReference type="Proteomes" id="UP000318878">
    <property type="component" value="Unassembled WGS sequence"/>
</dbReference>
<dbReference type="Gene3D" id="3.40.50.410">
    <property type="entry name" value="von Willebrand factor, type A domain"/>
    <property type="match status" value="1"/>
</dbReference>
<keyword evidence="2" id="KW-0812">Transmembrane</keyword>
<keyword evidence="6" id="KW-1185">Reference proteome</keyword>
<feature type="region of interest" description="Disordered" evidence="1">
    <location>
        <begin position="242"/>
        <end position="278"/>
    </location>
</feature>
<dbReference type="RefSeq" id="WP_146436736.1">
    <property type="nucleotide sequence ID" value="NZ_SJPF01000007.1"/>
</dbReference>
<dbReference type="SUPFAM" id="SSF53300">
    <property type="entry name" value="vWA-like"/>
    <property type="match status" value="1"/>
</dbReference>
<keyword evidence="2" id="KW-1133">Transmembrane helix</keyword>
<accession>A0A5C5UV88</accession>
<dbReference type="SMART" id="SM00327">
    <property type="entry name" value="VWA"/>
    <property type="match status" value="1"/>
</dbReference>
<dbReference type="Pfam" id="PF00092">
    <property type="entry name" value="VWA"/>
    <property type="match status" value="1"/>
</dbReference>
<evidence type="ECO:0000256" key="3">
    <source>
        <dbReference type="SAM" id="SignalP"/>
    </source>
</evidence>
<dbReference type="InterPro" id="IPR002035">
    <property type="entry name" value="VWF_A"/>
</dbReference>
<dbReference type="AlphaFoldDB" id="A0A5C5UV88"/>
<keyword evidence="2" id="KW-0472">Membrane</keyword>
<protein>
    <submittedName>
        <fullName evidence="5">von Willebrand factor type A domain protein</fullName>
    </submittedName>
</protein>
<gene>
    <name evidence="5" type="ORF">Enr8_49170</name>
</gene>
<feature type="domain" description="VWFA" evidence="4">
    <location>
        <begin position="28"/>
        <end position="226"/>
    </location>
</feature>
<feature type="signal peptide" evidence="3">
    <location>
        <begin position="1"/>
        <end position="23"/>
    </location>
</feature>
<sequence length="312" mass="32596" precursor="true">MHRLLLAAILTAGSLIQASAALAADNLNVVVILDNSGSMQEGMNSGGPRIAAAKTALQKVLDQTPDSAKVGVYLLNPGRKGNWLIPLGPVDKSAINDAVSSLRADGGTPLGKSMKSAADALLKLREEQRYGDYKLLIVSDGEATDANLVERYLPEIQARGLLVDVIGVDMAREHSLATRTSTYRNASDPASLEQAISAVVLGESGADASDAGESDFELLASFPSEMAAESLNALTTLANDPVGTSGRNSYSANPRPAPPVANSPHFPNNSAPVGNQPGGRNGGGGFSFGKMLFLMVFIVIVLRVISFIAKRR</sequence>
<evidence type="ECO:0000256" key="1">
    <source>
        <dbReference type="SAM" id="MobiDB-lite"/>
    </source>
</evidence>